<dbReference type="GO" id="GO:0005975">
    <property type="term" value="P:carbohydrate metabolic process"/>
    <property type="evidence" value="ECO:0007669"/>
    <property type="project" value="InterPro"/>
</dbReference>
<dbReference type="Gene3D" id="1.50.10.10">
    <property type="match status" value="1"/>
</dbReference>
<dbReference type="EMBL" id="MPOJ01000021">
    <property type="protein sequence ID" value="OOH70827.1"/>
    <property type="molecule type" value="Genomic_DNA"/>
</dbReference>
<feature type="domain" description="Putative glycogen debranching enzyme N-terminal" evidence="1">
    <location>
        <begin position="84"/>
        <end position="281"/>
    </location>
</feature>
<dbReference type="SUPFAM" id="SSF48208">
    <property type="entry name" value="Six-hairpin glycosidases"/>
    <property type="match status" value="1"/>
</dbReference>
<dbReference type="AlphaFoldDB" id="A0A1V3STI3"/>
<organism evidence="3 4">
    <name type="scientific">Leptospirillum ferriphilum</name>
    <dbReference type="NCBI Taxonomy" id="178606"/>
    <lineage>
        <taxon>Bacteria</taxon>
        <taxon>Pseudomonadati</taxon>
        <taxon>Nitrospirota</taxon>
        <taxon>Nitrospiria</taxon>
        <taxon>Nitrospirales</taxon>
        <taxon>Nitrospiraceae</taxon>
        <taxon>Leptospirillum</taxon>
    </lineage>
</organism>
<dbReference type="InterPro" id="IPR012341">
    <property type="entry name" value="6hp_glycosidase-like_sf"/>
</dbReference>
<evidence type="ECO:0008006" key="5">
    <source>
        <dbReference type="Google" id="ProtNLM"/>
    </source>
</evidence>
<gene>
    <name evidence="3" type="ORF">BOX24_09940</name>
</gene>
<evidence type="ECO:0000313" key="4">
    <source>
        <dbReference type="Proteomes" id="UP000188586"/>
    </source>
</evidence>
<proteinExistence type="predicted"/>
<evidence type="ECO:0000313" key="3">
    <source>
        <dbReference type="EMBL" id="OOH70827.1"/>
    </source>
</evidence>
<reference evidence="3 4" key="1">
    <citation type="submission" date="2016-11" db="EMBL/GenBank/DDBJ databases">
        <title>Comparative genomics of co-occurring bacteria in distinct bioleaching systems unravels niche-specific adaptation.</title>
        <authorList>
            <person name="Zhang X."/>
            <person name="Liu X."/>
            <person name="Yin H."/>
        </authorList>
    </citation>
    <scope>NUCLEOTIDE SEQUENCE [LARGE SCALE GENOMIC DNA]</scope>
    <source>
        <strain evidence="3 4">DX</strain>
    </source>
</reference>
<accession>A0A1V3STI3</accession>
<dbReference type="InterPro" id="IPR054491">
    <property type="entry name" value="MGH1-like_GH"/>
</dbReference>
<dbReference type="Proteomes" id="UP000188586">
    <property type="component" value="Unassembled WGS sequence"/>
</dbReference>
<evidence type="ECO:0000259" key="2">
    <source>
        <dbReference type="Pfam" id="PF22422"/>
    </source>
</evidence>
<protein>
    <recommendedName>
        <fullName evidence="5">Amylo-alpha-1,6-glucosidase</fullName>
    </recommendedName>
</protein>
<dbReference type="Pfam" id="PF22422">
    <property type="entry name" value="MGH1-like_GH"/>
    <property type="match status" value="1"/>
</dbReference>
<dbReference type="Pfam" id="PF14742">
    <property type="entry name" value="GDE_N_bis"/>
    <property type="match status" value="1"/>
</dbReference>
<comment type="caution">
    <text evidence="3">The sequence shown here is derived from an EMBL/GenBank/DDBJ whole genome shotgun (WGS) entry which is preliminary data.</text>
</comment>
<evidence type="ECO:0000259" key="1">
    <source>
        <dbReference type="Pfam" id="PF14742"/>
    </source>
</evidence>
<name>A0A1V3STI3_9BACT</name>
<sequence length="789" mass="89060">MLVFRRIVQAALDLTGPCSSNFVRQPFYPVSEKSSKNVHVPGYWRSNDDTCQKCHCIGVPLDRPLHPYEIHPLLVLDASDSMFKADDHFAIWPPSGDVESDRTPYHGHFWHGMRYISRWSIRLFGIQPVPLWAQGRKNPHFEKIHRIMPLMTFRSPGEKHGQVLRLSLSQTRVLEADGFSEECSVENRSPHPVTVPMEWQIGVDFTDLFEVRGISRVNPAPRKIEWSSVGPDLSVYCYKGDDGLLRETSICLKGPAGGSLDRSGWSWKLDLGPEESFTFFIRTRFREFQDKSQDKSKVTMPVSIRKIPDIQGVIGKRHREMEDFFSLWPRIRSSDPFLDRCCRQAIEDLRVLCTPVREGLIPYAGLPWFSTVFGRDALITGLSTLWAIPELSRTVLLFLGRLQSRGSDPKRAAEPGKIVHEMRTGEMAGTGEVPFGLYYGSVDSTPLYLVLAARYVERTGDYPFLEKLWPVIERAFQWIERFGTDPETGFLVYRGDMDGGLIQQGWKDSGDSVFHADGRLALHPIALSEVQSYLHYALTAFSGLGERLGHARFAEKVRRMAVRLKKSFLSAFWDPGMKTFALALDGNREPCRVHSSNAGHVLLSDLPTASMARDVAKNLLSPNLFSGWGIRTIGKSELRYDPVSYHNGSVWPHDNALILAGLAKHRLYFETENLCEGFLDGLRFFRDQRPPELYCGFDRKSGEGPFAYPTSCSPQAWSVTSLLMVVETMSGVNFQAGHPRMGRATLGPSLSSLHIEGIRLTGPTGGRADVYVERKEDGIVRSAMEIRKE</sequence>
<dbReference type="InterPro" id="IPR032856">
    <property type="entry name" value="GDE_N_bis"/>
</dbReference>
<feature type="domain" description="Mannosylglycerate hydrolase MGH1-like glycoside hydrolase" evidence="2">
    <location>
        <begin position="446"/>
        <end position="666"/>
    </location>
</feature>
<dbReference type="InterPro" id="IPR008928">
    <property type="entry name" value="6-hairpin_glycosidase_sf"/>
</dbReference>